<dbReference type="Proteomes" id="UP001196413">
    <property type="component" value="Unassembled WGS sequence"/>
</dbReference>
<name>A0AAD5QSU4_PARTN</name>
<evidence type="ECO:0000313" key="2">
    <source>
        <dbReference type="Proteomes" id="UP001196413"/>
    </source>
</evidence>
<gene>
    <name evidence="1" type="ORF">KIN20_023262</name>
</gene>
<organism evidence="1 2">
    <name type="scientific">Parelaphostrongylus tenuis</name>
    <name type="common">Meningeal worm</name>
    <dbReference type="NCBI Taxonomy" id="148309"/>
    <lineage>
        <taxon>Eukaryota</taxon>
        <taxon>Metazoa</taxon>
        <taxon>Ecdysozoa</taxon>
        <taxon>Nematoda</taxon>
        <taxon>Chromadorea</taxon>
        <taxon>Rhabditida</taxon>
        <taxon>Rhabditina</taxon>
        <taxon>Rhabditomorpha</taxon>
        <taxon>Strongyloidea</taxon>
        <taxon>Metastrongylidae</taxon>
        <taxon>Parelaphostrongylus</taxon>
    </lineage>
</organism>
<dbReference type="EMBL" id="JAHQIW010004693">
    <property type="protein sequence ID" value="KAJ1363403.1"/>
    <property type="molecule type" value="Genomic_DNA"/>
</dbReference>
<proteinExistence type="predicted"/>
<evidence type="ECO:0000313" key="1">
    <source>
        <dbReference type="EMBL" id="KAJ1363403.1"/>
    </source>
</evidence>
<sequence>MANGPSNDGAGDFCKVWTHETTLCHEGTQWRGGWLPVSVISLQWIPFVVIMHADRYLFSVLPTIRDCL</sequence>
<comment type="caution">
    <text evidence="1">The sequence shown here is derived from an EMBL/GenBank/DDBJ whole genome shotgun (WGS) entry which is preliminary data.</text>
</comment>
<reference evidence="1" key="1">
    <citation type="submission" date="2021-06" db="EMBL/GenBank/DDBJ databases">
        <title>Parelaphostrongylus tenuis whole genome reference sequence.</title>
        <authorList>
            <person name="Garwood T.J."/>
            <person name="Larsen P.A."/>
            <person name="Fountain-Jones N.M."/>
            <person name="Garbe J.R."/>
            <person name="Macchietto M.G."/>
            <person name="Kania S.A."/>
            <person name="Gerhold R.W."/>
            <person name="Richards J.E."/>
            <person name="Wolf T.M."/>
        </authorList>
    </citation>
    <scope>NUCLEOTIDE SEQUENCE</scope>
    <source>
        <strain evidence="1">MNPRO001-30</strain>
        <tissue evidence="1">Meninges</tissue>
    </source>
</reference>
<protein>
    <submittedName>
        <fullName evidence="1">Uncharacterized protein</fullName>
    </submittedName>
</protein>
<keyword evidence="2" id="KW-1185">Reference proteome</keyword>
<dbReference type="AlphaFoldDB" id="A0AAD5QSU4"/>
<accession>A0AAD5QSU4</accession>